<dbReference type="PANTHER" id="PTHR10826:SF1">
    <property type="entry name" value="COMPLEMENT COMPONENT 1 Q SUBCOMPONENT-BINDING PROTEIN, MITOCHONDRIAL"/>
    <property type="match status" value="1"/>
</dbReference>
<evidence type="ECO:0000313" key="3">
    <source>
        <dbReference type="EMBL" id="VDK22477.1"/>
    </source>
</evidence>
<evidence type="ECO:0000256" key="1">
    <source>
        <dbReference type="ARBA" id="ARBA00005457"/>
    </source>
</evidence>
<dbReference type="InterPro" id="IPR003428">
    <property type="entry name" value="MAM33"/>
</dbReference>
<keyword evidence="4" id="KW-1185">Reference proteome</keyword>
<evidence type="ECO:0000313" key="4">
    <source>
        <dbReference type="Proteomes" id="UP000282613"/>
    </source>
</evidence>
<dbReference type="GO" id="GO:0042256">
    <property type="term" value="P:cytosolic ribosome assembly"/>
    <property type="evidence" value="ECO:0007669"/>
    <property type="project" value="TreeGrafter"/>
</dbReference>
<dbReference type="Proteomes" id="UP000282613">
    <property type="component" value="Unassembled WGS sequence"/>
</dbReference>
<sequence>MFRALRRFPAVLGTVARYSHCSYGLRRSRSYIQCVSTLRPRFFASDVDRQFSAILAEEIKQEGENSFACRPPEGFEIDKQDGTTIIMKKAFPDGVVLEVEMDLAGSIAPEDVENEGPEEKNQEEAPPLEARPELKIRLRKPSGRSVLFHCSLPSSDEEATTSEQDSSNFPTFSVDMVEVEKIPGYFVYTDLFDDNMYDHIMRLLTERGVDYDFQRQVQDFATAEEHKLYRSFLEEFKAYCKE</sequence>
<dbReference type="WBParaSite" id="TASK_0000110601-mRNA-1">
    <property type="protein sequence ID" value="TASK_0000110601-mRNA-1"/>
    <property type="gene ID" value="TASK_0000110601"/>
</dbReference>
<feature type="region of interest" description="Disordered" evidence="2">
    <location>
        <begin position="109"/>
        <end position="133"/>
    </location>
</feature>
<evidence type="ECO:0000313" key="5">
    <source>
        <dbReference type="WBParaSite" id="TASK_0000110601-mRNA-1"/>
    </source>
</evidence>
<dbReference type="OrthoDB" id="278212at2759"/>
<organism evidence="5">
    <name type="scientific">Taenia asiatica</name>
    <name type="common">Asian tapeworm</name>
    <dbReference type="NCBI Taxonomy" id="60517"/>
    <lineage>
        <taxon>Eukaryota</taxon>
        <taxon>Metazoa</taxon>
        <taxon>Spiralia</taxon>
        <taxon>Lophotrochozoa</taxon>
        <taxon>Platyhelminthes</taxon>
        <taxon>Cestoda</taxon>
        <taxon>Eucestoda</taxon>
        <taxon>Cyclophyllidea</taxon>
        <taxon>Taeniidae</taxon>
        <taxon>Taenia</taxon>
    </lineage>
</organism>
<protein>
    <submittedName>
        <fullName evidence="5">Mitochondrial glyco protein</fullName>
    </submittedName>
</protein>
<comment type="similarity">
    <text evidence="1">Belongs to the MAM33 family.</text>
</comment>
<name>A0A0R3VUT3_TAEAS</name>
<dbReference type="InterPro" id="IPR036561">
    <property type="entry name" value="MAM33_sf"/>
</dbReference>
<reference evidence="3 4" key="2">
    <citation type="submission" date="2018-11" db="EMBL/GenBank/DDBJ databases">
        <authorList>
            <consortium name="Pathogen Informatics"/>
        </authorList>
    </citation>
    <scope>NUCLEOTIDE SEQUENCE [LARGE SCALE GENOMIC DNA]</scope>
</reference>
<dbReference type="AlphaFoldDB" id="A0A0R3VUT3"/>
<dbReference type="SUPFAM" id="SSF54529">
    <property type="entry name" value="Mitochondrial glycoprotein MAM33-like"/>
    <property type="match status" value="1"/>
</dbReference>
<gene>
    <name evidence="3" type="ORF">TASK_LOCUS1107</name>
</gene>
<dbReference type="STRING" id="60517.A0A0R3VUT3"/>
<proteinExistence type="inferred from homology"/>
<evidence type="ECO:0000256" key="2">
    <source>
        <dbReference type="SAM" id="MobiDB-lite"/>
    </source>
</evidence>
<dbReference type="EMBL" id="UYRS01000224">
    <property type="protein sequence ID" value="VDK22477.1"/>
    <property type="molecule type" value="Genomic_DNA"/>
</dbReference>
<accession>A0A0R3VUT3</accession>
<dbReference type="Gene3D" id="3.10.280.10">
    <property type="entry name" value="Mitochondrial glycoprotein"/>
    <property type="match status" value="1"/>
</dbReference>
<dbReference type="Pfam" id="PF02330">
    <property type="entry name" value="MAM33"/>
    <property type="match status" value="1"/>
</dbReference>
<dbReference type="GO" id="GO:0005759">
    <property type="term" value="C:mitochondrial matrix"/>
    <property type="evidence" value="ECO:0007669"/>
    <property type="project" value="InterPro"/>
</dbReference>
<reference evidence="5" key="1">
    <citation type="submission" date="2017-02" db="UniProtKB">
        <authorList>
            <consortium name="WormBaseParasite"/>
        </authorList>
    </citation>
    <scope>IDENTIFICATION</scope>
</reference>
<dbReference type="PANTHER" id="PTHR10826">
    <property type="entry name" value="COMPLEMENT COMPONENT 1"/>
    <property type="match status" value="1"/>
</dbReference>